<organism evidence="5 6">
    <name type="scientific">Sporosarcina contaminans</name>
    <dbReference type="NCBI Taxonomy" id="633403"/>
    <lineage>
        <taxon>Bacteria</taxon>
        <taxon>Bacillati</taxon>
        <taxon>Bacillota</taxon>
        <taxon>Bacilli</taxon>
        <taxon>Bacillales</taxon>
        <taxon>Caryophanaceae</taxon>
        <taxon>Sporosarcina</taxon>
    </lineage>
</organism>
<dbReference type="EMBL" id="JBHTLT010000133">
    <property type="protein sequence ID" value="MFD1206988.1"/>
    <property type="molecule type" value="Genomic_DNA"/>
</dbReference>
<keyword evidence="6" id="KW-1185">Reference proteome</keyword>
<dbReference type="InterPro" id="IPR016120">
    <property type="entry name" value="Sig_transdc_His_kin_SpoOB"/>
</dbReference>
<protein>
    <submittedName>
        <fullName evidence="5">Spo0B domain-containing protein</fullName>
    </submittedName>
</protein>
<keyword evidence="3" id="KW-0418">Kinase</keyword>
<evidence type="ECO:0000259" key="4">
    <source>
        <dbReference type="Pfam" id="PF14689"/>
    </source>
</evidence>
<reference evidence="6" key="1">
    <citation type="journal article" date="2019" name="Int. J. Syst. Evol. Microbiol.">
        <title>The Global Catalogue of Microorganisms (GCM) 10K type strain sequencing project: providing services to taxonomists for standard genome sequencing and annotation.</title>
        <authorList>
            <consortium name="The Broad Institute Genomics Platform"/>
            <consortium name="The Broad Institute Genome Sequencing Center for Infectious Disease"/>
            <person name="Wu L."/>
            <person name="Ma J."/>
        </authorList>
    </citation>
    <scope>NUCLEOTIDE SEQUENCE [LARGE SCALE GENOMIC DNA]</scope>
    <source>
        <strain evidence="6">CCUG 53915</strain>
    </source>
</reference>
<gene>
    <name evidence="5" type="ORF">ACFQ38_17965</name>
</gene>
<dbReference type="Pfam" id="PF14689">
    <property type="entry name" value="SPOB_a"/>
    <property type="match status" value="1"/>
</dbReference>
<dbReference type="Gene3D" id="1.10.287.130">
    <property type="match status" value="1"/>
</dbReference>
<comment type="caution">
    <text evidence="5">The sequence shown here is derived from an EMBL/GenBank/DDBJ whole genome shotgun (WGS) entry which is preliminary data.</text>
</comment>
<dbReference type="RefSeq" id="WP_336824350.1">
    <property type="nucleotide sequence ID" value="NZ_JBHTLT010000133.1"/>
</dbReference>
<dbReference type="InterPro" id="IPR039506">
    <property type="entry name" value="SPOB_a"/>
</dbReference>
<dbReference type="SUPFAM" id="SSF55890">
    <property type="entry name" value="Sporulation response regulatory protein Spo0B"/>
    <property type="match status" value="1"/>
</dbReference>
<evidence type="ECO:0000313" key="6">
    <source>
        <dbReference type="Proteomes" id="UP001597231"/>
    </source>
</evidence>
<keyword evidence="1" id="KW-0597">Phosphoprotein</keyword>
<evidence type="ECO:0000256" key="3">
    <source>
        <dbReference type="ARBA" id="ARBA00022777"/>
    </source>
</evidence>
<evidence type="ECO:0000313" key="5">
    <source>
        <dbReference type="EMBL" id="MFD1206988.1"/>
    </source>
</evidence>
<proteinExistence type="predicted"/>
<keyword evidence="2" id="KW-0808">Transferase</keyword>
<name>A0ABW3U5R7_9BACL</name>
<accession>A0ABW3U5R7</accession>
<feature type="domain" description="SpoOB alpha-helical" evidence="4">
    <location>
        <begin position="7"/>
        <end position="57"/>
    </location>
</feature>
<evidence type="ECO:0000256" key="1">
    <source>
        <dbReference type="ARBA" id="ARBA00022553"/>
    </source>
</evidence>
<evidence type="ECO:0000256" key="2">
    <source>
        <dbReference type="ARBA" id="ARBA00022679"/>
    </source>
</evidence>
<sequence>METEKMTIAKALKFSRHDFLNELQLILLNIDLGKWPEAKNALLSATDKMQQVSKLEKLRMPATELWISTFDWVHTVFSKTLHCDIIVGKRLADDEKVAQMLEQAVSDITRAVDPFHEYMMEIQVNATESEWEIRLNLKGPIIDKRPTEKIEGNFAIHESIDSEQWTFMVSGR</sequence>
<dbReference type="Proteomes" id="UP001597231">
    <property type="component" value="Unassembled WGS sequence"/>
</dbReference>